<dbReference type="InterPro" id="IPR019074">
    <property type="entry name" value="YabQ"/>
</dbReference>
<evidence type="ECO:0000256" key="1">
    <source>
        <dbReference type="SAM" id="Phobius"/>
    </source>
</evidence>
<organism evidence="2 3">
    <name type="scientific">Clostridium disporicum</name>
    <dbReference type="NCBI Taxonomy" id="84024"/>
    <lineage>
        <taxon>Bacteria</taxon>
        <taxon>Bacillati</taxon>
        <taxon>Bacillota</taxon>
        <taxon>Clostridia</taxon>
        <taxon>Eubacteriales</taxon>
        <taxon>Clostridiaceae</taxon>
        <taxon>Clostridium</taxon>
    </lineage>
</organism>
<reference evidence="2 3" key="1">
    <citation type="submission" date="2015-09" db="EMBL/GenBank/DDBJ databases">
        <authorList>
            <consortium name="Pathogen Informatics"/>
        </authorList>
    </citation>
    <scope>NUCLEOTIDE SEQUENCE [LARGE SCALE GENOMIC DNA]</scope>
    <source>
        <strain evidence="2 3">2789STDY5834856</strain>
    </source>
</reference>
<dbReference type="RefSeq" id="WP_055265041.1">
    <property type="nucleotide sequence ID" value="NZ_CABIXQ010000008.1"/>
</dbReference>
<feature type="transmembrane region" description="Helical" evidence="1">
    <location>
        <begin position="109"/>
        <end position="126"/>
    </location>
</feature>
<feature type="transmembrane region" description="Helical" evidence="1">
    <location>
        <begin position="12"/>
        <end position="29"/>
    </location>
</feature>
<dbReference type="AlphaFoldDB" id="A0A174EE33"/>
<dbReference type="Pfam" id="PF09578">
    <property type="entry name" value="Spore_YabQ"/>
    <property type="match status" value="1"/>
</dbReference>
<keyword evidence="1" id="KW-0812">Transmembrane</keyword>
<dbReference type="Proteomes" id="UP000095594">
    <property type="component" value="Unassembled WGS sequence"/>
</dbReference>
<sequence>MPLPTSAQFNIILYSILAGILTGAMFDLYRIIRGSKVPKIIIAIEDILFWILAALVVFCFLLYTNYAFLGAYVYLFMLATLFIYLKLVSPICLKFEIKMLNFLGKMSRIVVKNVLYPFKIIFYNIMGKNN</sequence>
<gene>
    <name evidence="2" type="primary">yabQ</name>
    <name evidence="2" type="ORF">ERS852471_01395</name>
</gene>
<accession>A0A174EE33</accession>
<evidence type="ECO:0000313" key="2">
    <source>
        <dbReference type="EMBL" id="CUO34669.1"/>
    </source>
</evidence>
<keyword evidence="1" id="KW-0472">Membrane</keyword>
<evidence type="ECO:0000313" key="3">
    <source>
        <dbReference type="Proteomes" id="UP000095594"/>
    </source>
</evidence>
<dbReference type="EMBL" id="CYZX01000008">
    <property type="protein sequence ID" value="CUO34669.1"/>
    <property type="molecule type" value="Genomic_DNA"/>
</dbReference>
<keyword evidence="1" id="KW-1133">Transmembrane helix</keyword>
<name>A0A174EE33_9CLOT</name>
<protein>
    <submittedName>
        <fullName evidence="2">Spore cortex biosynthesis protein YabQ</fullName>
    </submittedName>
</protein>
<dbReference type="NCBIfam" id="TIGR02893">
    <property type="entry name" value="spore_yabQ"/>
    <property type="match status" value="1"/>
</dbReference>
<feature type="transmembrane region" description="Helical" evidence="1">
    <location>
        <begin position="69"/>
        <end position="88"/>
    </location>
</feature>
<dbReference type="OrthoDB" id="1685240at2"/>
<proteinExistence type="predicted"/>
<feature type="transmembrane region" description="Helical" evidence="1">
    <location>
        <begin position="41"/>
        <end position="63"/>
    </location>
</feature>